<dbReference type="Pfam" id="PF01231">
    <property type="entry name" value="IDO"/>
    <property type="match status" value="1"/>
</dbReference>
<evidence type="ECO:0000313" key="10">
    <source>
        <dbReference type="Proteomes" id="UP000443090"/>
    </source>
</evidence>
<dbReference type="InterPro" id="IPR024240">
    <property type="entry name" value="NAGLU_N"/>
</dbReference>
<dbReference type="Gene3D" id="1.20.58.480">
    <property type="match status" value="1"/>
</dbReference>
<dbReference type="PANTHER" id="PTHR12872">
    <property type="entry name" value="ALPHA-N-ACETYLGLUCOSAMINIDASE"/>
    <property type="match status" value="1"/>
</dbReference>
<name>A0A8H8S7Y5_9HELO</name>
<evidence type="ECO:0000256" key="1">
    <source>
        <dbReference type="ARBA" id="ARBA00007119"/>
    </source>
</evidence>
<sequence length="1229" mass="137501">MGSVTPSSSFNVLRDTKPEDTTLPAFMVSTTRGFLPRANPIISLPSEFDALESILTRMPIKTLGGTPGLLATSSLGETVLKELPDLTSAIDKYKDNLPLQNALYRDYSFLASAYLLEPCHERFMKGEGYGLGRQTLPAVISLPISRCAELAGFKPFMEYAGSYALFNYQLQDPKDGLQYENLRLIRAFEHGLDPKSSEAGFVLVHVDMVQNSGPLVDGVVSALDACSGTDRRAFNAGLEKIVSSMTKVNKVMDGMWGKSKPGDYTSFRTFIFGITSQSMFPNGVIYEGVSDEPLSFRGESGANDSMIPLCDNFLQITMPDTPLTSILQDFRSYRPGNHREFLEYVKTRSIDLSLKSFALQDPSSAALYLLILNQVRDFRWRHWCFTREYILKKTTHPVATGGSPIVTWLPNQLQAVMQAMVDVWEGSDKALGRQCEDVMDKLFRKSVIGAKDCRGPWKCFDLPFFSTSPSSISKEMMHFSLCLLWLMTAVVAVRTQSTQGILDLVKRRLPDHVDDFEFRLTGNETFPISTAIRAINDEYTISSTPEGKILVEGNSAIALASGLHRYLTDTVHVDIFWFIGSRLDTGPADLPPLDQLISGSSIVPWRYHFNTVTFSYTSAFWTWEDWELELDWLALRGVNLPLAWVGQEKILVEAFRELGLNDAEINTYLSGPAFQAWNRFGNIQGSWGGDLPMEWIDDQFELQKNITKRMVDLGMTPVLPCFTGFVPMAITRVLPNATVVNGSAWSGFSTQYTNVTFLEPVDPAFEQLQISFISKQAEALGNITHFYTLDQYNENDPFSNSTDYLRGVSNNTMKSLKAADPEAIWLMQGWLFYSSSTFWTGPNVEAYLGGVSDNSDMLVLDLYSESQPQWSNARVKSYYGKPWIWCQLHDYGGNMGLYGQILNVTIDPIEALANASSGSLVGFGLTMEGQEGNEIMYDLLLDQAWSGSPIDTEAYFYNWVTRRYSGNGPISSDLYTAWDMMRTTVYNNTNLTTQAVTKSVFELSPNITAMLGRTGHHPTTVEYDPSTLTDAWHLMYSAASSSPSLWDNPAFQYDMVDVTRQVFSNNFNVVYSSLISAYKSPSESTNSTNSTIATLSQNLITLLSTLDSVLLTNPSFSLSTWINAARSQTDNTTLQSFYEYNARNQITLWGPNGEINDYASKSWGGLVSGYYVPRWKIFGQYLNEVPFENYNATVLSTRLLDFEKGWQNGTSVQEAGVRRDLKSILADIM</sequence>
<evidence type="ECO:0000259" key="7">
    <source>
        <dbReference type="Pfam" id="PF12971"/>
    </source>
</evidence>
<dbReference type="GO" id="GO:0016702">
    <property type="term" value="F:oxidoreductase activity, acting on single donors with incorporation of molecular oxygen, incorporation of two atoms of oxygen"/>
    <property type="evidence" value="ECO:0007669"/>
    <property type="project" value="UniProtKB-ARBA"/>
</dbReference>
<dbReference type="InterPro" id="IPR007781">
    <property type="entry name" value="NAGLU"/>
</dbReference>
<keyword evidence="2 5" id="KW-0479">Metal-binding</keyword>
<feature type="domain" description="Alpha-N-acetylglucosaminidase N-terminal" evidence="7">
    <location>
        <begin position="500"/>
        <end position="591"/>
    </location>
</feature>
<dbReference type="GO" id="GO:0020037">
    <property type="term" value="F:heme binding"/>
    <property type="evidence" value="ECO:0007669"/>
    <property type="project" value="InterPro"/>
</dbReference>
<dbReference type="InterPro" id="IPR024733">
    <property type="entry name" value="NAGLU_tim-barrel"/>
</dbReference>
<evidence type="ECO:0000256" key="3">
    <source>
        <dbReference type="ARBA" id="ARBA00022801"/>
    </source>
</evidence>
<comment type="caution">
    <text evidence="9">The sequence shown here is derived from an EMBL/GenBank/DDBJ whole genome shotgun (WGS) entry which is preliminary data.</text>
</comment>
<dbReference type="GO" id="GO:0019441">
    <property type="term" value="P:L-tryptophan catabolic process to kynurenine"/>
    <property type="evidence" value="ECO:0007669"/>
    <property type="project" value="InterPro"/>
</dbReference>
<dbReference type="OrthoDB" id="64736at2759"/>
<feature type="domain" description="Alpha-N-acetylglucosaminidase tim-barrel" evidence="6">
    <location>
        <begin position="606"/>
        <end position="946"/>
    </location>
</feature>
<gene>
    <name evidence="9" type="primary">NAGLU</name>
    <name evidence="9" type="ORF">LOCC1_G001246</name>
</gene>
<dbReference type="Gene3D" id="1.20.120.670">
    <property type="entry name" value="N-acetyl-b-d-glucoasminidase"/>
    <property type="match status" value="1"/>
</dbReference>
<dbReference type="GO" id="GO:0016787">
    <property type="term" value="F:hydrolase activity"/>
    <property type="evidence" value="ECO:0007669"/>
    <property type="project" value="UniProtKB-KW"/>
</dbReference>
<dbReference type="Pfam" id="PF05089">
    <property type="entry name" value="NAGLU"/>
    <property type="match status" value="1"/>
</dbReference>
<reference evidence="9 10" key="1">
    <citation type="submission" date="2018-05" db="EMBL/GenBank/DDBJ databases">
        <title>Genome sequencing and assembly of the regulated plant pathogen Lachnellula willkommii and related sister species for the development of diagnostic species identification markers.</title>
        <authorList>
            <person name="Giroux E."/>
            <person name="Bilodeau G."/>
        </authorList>
    </citation>
    <scope>NUCLEOTIDE SEQUENCE [LARGE SCALE GENOMIC DNA]</scope>
    <source>
        <strain evidence="9 10">CBS 160.35</strain>
    </source>
</reference>
<feature type="domain" description="Alpha-N-acetylglucosaminidase C-terminal" evidence="8">
    <location>
        <begin position="955"/>
        <end position="1220"/>
    </location>
</feature>
<evidence type="ECO:0000259" key="8">
    <source>
        <dbReference type="Pfam" id="PF12972"/>
    </source>
</evidence>
<evidence type="ECO:0000256" key="5">
    <source>
        <dbReference type="PIRSR" id="PIRSR600898-1"/>
    </source>
</evidence>
<keyword evidence="4 5" id="KW-0408">Iron</keyword>
<dbReference type="PANTHER" id="PTHR12872:SF1">
    <property type="entry name" value="ALPHA-N-ACETYLGLUCOSAMINIDASE"/>
    <property type="match status" value="1"/>
</dbReference>
<proteinExistence type="inferred from homology"/>
<dbReference type="Pfam" id="PF12972">
    <property type="entry name" value="NAGLU_C"/>
    <property type="match status" value="1"/>
</dbReference>
<dbReference type="InterPro" id="IPR037217">
    <property type="entry name" value="Trp/Indoleamine_2_3_dOase-like"/>
</dbReference>
<protein>
    <submittedName>
        <fullName evidence="9">Alpha-N-acetylglucosaminidase</fullName>
    </submittedName>
</protein>
<feature type="binding site" description="proximal binding residue" evidence="5">
    <location>
        <position position="382"/>
    </location>
    <ligand>
        <name>heme b</name>
        <dbReference type="ChEBI" id="CHEBI:60344"/>
    </ligand>
    <ligandPart>
        <name>Fe</name>
        <dbReference type="ChEBI" id="CHEBI:18248"/>
    </ligandPart>
</feature>
<dbReference type="InterPro" id="IPR000898">
    <property type="entry name" value="Indolamine_dOase"/>
</dbReference>
<dbReference type="InterPro" id="IPR029018">
    <property type="entry name" value="Hex-like_dom2"/>
</dbReference>
<dbReference type="GO" id="GO:0046872">
    <property type="term" value="F:metal ion binding"/>
    <property type="evidence" value="ECO:0007669"/>
    <property type="project" value="UniProtKB-KW"/>
</dbReference>
<accession>A0A8H8S7Y5</accession>
<dbReference type="EMBL" id="QGMI01000045">
    <property type="protein sequence ID" value="TVY48512.1"/>
    <property type="molecule type" value="Genomic_DNA"/>
</dbReference>
<dbReference type="InterPro" id="IPR024732">
    <property type="entry name" value="NAGLU_C"/>
</dbReference>
<keyword evidence="5" id="KW-0349">Heme</keyword>
<comment type="similarity">
    <text evidence="1">Belongs to the indoleamine 2,3-dioxygenase family.</text>
</comment>
<keyword evidence="10" id="KW-1185">Reference proteome</keyword>
<keyword evidence="3" id="KW-0378">Hydrolase</keyword>
<evidence type="ECO:0000256" key="4">
    <source>
        <dbReference type="ARBA" id="ARBA00023004"/>
    </source>
</evidence>
<dbReference type="FunFam" id="1.20.58.480:FF:000005">
    <property type="entry name" value="Indoleamine 2,3-dioxygenase family protein"/>
    <property type="match status" value="1"/>
</dbReference>
<evidence type="ECO:0000313" key="9">
    <source>
        <dbReference type="EMBL" id="TVY48512.1"/>
    </source>
</evidence>
<organism evidence="9 10">
    <name type="scientific">Lachnellula occidentalis</name>
    <dbReference type="NCBI Taxonomy" id="215460"/>
    <lineage>
        <taxon>Eukaryota</taxon>
        <taxon>Fungi</taxon>
        <taxon>Dikarya</taxon>
        <taxon>Ascomycota</taxon>
        <taxon>Pezizomycotina</taxon>
        <taxon>Leotiomycetes</taxon>
        <taxon>Helotiales</taxon>
        <taxon>Lachnaceae</taxon>
        <taxon>Lachnellula</taxon>
    </lineage>
</organism>
<evidence type="ECO:0000259" key="6">
    <source>
        <dbReference type="Pfam" id="PF05089"/>
    </source>
</evidence>
<dbReference type="Gene3D" id="3.20.20.80">
    <property type="entry name" value="Glycosidases"/>
    <property type="match status" value="1"/>
</dbReference>
<dbReference type="Gene3D" id="3.30.379.10">
    <property type="entry name" value="Chitobiase/beta-hexosaminidase domain 2-like"/>
    <property type="match status" value="1"/>
</dbReference>
<evidence type="ECO:0000256" key="2">
    <source>
        <dbReference type="ARBA" id="ARBA00022723"/>
    </source>
</evidence>
<dbReference type="Pfam" id="PF12971">
    <property type="entry name" value="NAGLU_N"/>
    <property type="match status" value="1"/>
</dbReference>
<dbReference type="SUPFAM" id="SSF140959">
    <property type="entry name" value="Indolic compounds 2,3-dioxygenase-like"/>
    <property type="match status" value="1"/>
</dbReference>
<dbReference type="AlphaFoldDB" id="A0A8H8S7Y5"/>
<dbReference type="Proteomes" id="UP000443090">
    <property type="component" value="Unassembled WGS sequence"/>
</dbReference>